<dbReference type="InterPro" id="IPR039440">
    <property type="entry name" value="DUF3850"/>
</dbReference>
<organism evidence="2 3">
    <name type="scientific">Siminovitchia terrae</name>
    <name type="common">Bacillus terrae</name>
    <dbReference type="NCBI Taxonomy" id="1914933"/>
    <lineage>
        <taxon>Bacteria</taxon>
        <taxon>Bacillati</taxon>
        <taxon>Bacillota</taxon>
        <taxon>Bacilli</taxon>
        <taxon>Bacillales</taxon>
        <taxon>Bacillaceae</taxon>
        <taxon>Siminovitchia</taxon>
    </lineage>
</organism>
<dbReference type="Proteomes" id="UP000287296">
    <property type="component" value="Unassembled WGS sequence"/>
</dbReference>
<reference evidence="2 3" key="1">
    <citation type="submission" date="2018-12" db="EMBL/GenBank/DDBJ databases">
        <authorList>
            <person name="Sun L."/>
            <person name="Chen Z."/>
        </authorList>
    </citation>
    <scope>NUCLEOTIDE SEQUENCE [LARGE SCALE GENOMIC DNA]</scope>
    <source>
        <strain evidence="2 3">LMG 29736</strain>
    </source>
</reference>
<accession>A0A429XA01</accession>
<gene>
    <name evidence="2" type="ORF">D5F11_008730</name>
</gene>
<name>A0A429XA01_SIMTE</name>
<evidence type="ECO:0000259" key="1">
    <source>
        <dbReference type="Pfam" id="PF12961"/>
    </source>
</evidence>
<evidence type="ECO:0000313" key="2">
    <source>
        <dbReference type="EMBL" id="RST60216.1"/>
    </source>
</evidence>
<sequence length="95" mass="11246">MAHLSLTINDVIKGKYSAHLLHELKILPGYFEEVEKGIKTFEIRKNDRDYQVSDFLLLKEFDPKTKTYTGKEIRKRISYMTDFNQKENYVVMAIV</sequence>
<dbReference type="SUPFAM" id="SSF88697">
    <property type="entry name" value="PUA domain-like"/>
    <property type="match status" value="1"/>
</dbReference>
<dbReference type="EMBL" id="QYTW02000006">
    <property type="protein sequence ID" value="RST60216.1"/>
    <property type="molecule type" value="Genomic_DNA"/>
</dbReference>
<dbReference type="OrthoDB" id="1700487at2"/>
<comment type="caution">
    <text evidence="2">The sequence shown here is derived from an EMBL/GenBank/DDBJ whole genome shotgun (WGS) entry which is preliminary data.</text>
</comment>
<proteinExistence type="predicted"/>
<dbReference type="Pfam" id="PF12961">
    <property type="entry name" value="DUF3850"/>
    <property type="match status" value="1"/>
</dbReference>
<dbReference type="AlphaFoldDB" id="A0A429XA01"/>
<feature type="domain" description="DUF3850" evidence="1">
    <location>
        <begin position="22"/>
        <end position="94"/>
    </location>
</feature>
<dbReference type="Gene3D" id="2.30.130.30">
    <property type="entry name" value="Hypothetical protein"/>
    <property type="match status" value="1"/>
</dbReference>
<dbReference type="InterPro" id="IPR015947">
    <property type="entry name" value="PUA-like_sf"/>
</dbReference>
<protein>
    <submittedName>
        <fullName evidence="2">DUF3850 domain-containing protein</fullName>
    </submittedName>
</protein>
<evidence type="ECO:0000313" key="3">
    <source>
        <dbReference type="Proteomes" id="UP000287296"/>
    </source>
</evidence>